<evidence type="ECO:0000313" key="9">
    <source>
        <dbReference type="Proteomes" id="UP000008782"/>
    </source>
</evidence>
<feature type="transmembrane region" description="Helical" evidence="6">
    <location>
        <begin position="24"/>
        <end position="48"/>
    </location>
</feature>
<evidence type="ECO:0000256" key="6">
    <source>
        <dbReference type="SAM" id="Phobius"/>
    </source>
</evidence>
<evidence type="ECO:0000256" key="5">
    <source>
        <dbReference type="ARBA" id="ARBA00038359"/>
    </source>
</evidence>
<keyword evidence="2 6" id="KW-0812">Transmembrane</keyword>
<feature type="transmembrane region" description="Helical" evidence="6">
    <location>
        <begin position="60"/>
        <end position="89"/>
    </location>
</feature>
<dbReference type="InterPro" id="IPR052337">
    <property type="entry name" value="SAT4-like"/>
</dbReference>
<proteinExistence type="inferred from homology"/>
<evidence type="ECO:0000256" key="3">
    <source>
        <dbReference type="ARBA" id="ARBA00022989"/>
    </source>
</evidence>
<dbReference type="Pfam" id="PF20684">
    <property type="entry name" value="Fung_rhodopsin"/>
    <property type="match status" value="1"/>
</dbReference>
<dbReference type="RefSeq" id="XP_008096419.1">
    <property type="nucleotide sequence ID" value="XM_008098228.1"/>
</dbReference>
<dbReference type="PANTHER" id="PTHR33048:SF143">
    <property type="entry name" value="EXTRACELLULAR MEMBRANE PROTEIN CFEM DOMAIN-CONTAINING PROTEIN-RELATED"/>
    <property type="match status" value="1"/>
</dbReference>
<dbReference type="PANTHER" id="PTHR33048">
    <property type="entry name" value="PTH11-LIKE INTEGRAL MEMBRANE PROTEIN (AFU_ORTHOLOGUE AFUA_5G11245)"/>
    <property type="match status" value="1"/>
</dbReference>
<organism evidence="9">
    <name type="scientific">Colletotrichum graminicola (strain M1.001 / M2 / FGSC 10212)</name>
    <name type="common">Maize anthracnose fungus</name>
    <name type="synonym">Glomerella graminicola</name>
    <dbReference type="NCBI Taxonomy" id="645133"/>
    <lineage>
        <taxon>Eukaryota</taxon>
        <taxon>Fungi</taxon>
        <taxon>Dikarya</taxon>
        <taxon>Ascomycota</taxon>
        <taxon>Pezizomycotina</taxon>
        <taxon>Sordariomycetes</taxon>
        <taxon>Hypocreomycetidae</taxon>
        <taxon>Glomerellales</taxon>
        <taxon>Glomerellaceae</taxon>
        <taxon>Colletotrichum</taxon>
        <taxon>Colletotrichum graminicola species complex</taxon>
    </lineage>
</organism>
<comment type="similarity">
    <text evidence="5">Belongs to the SAT4 family.</text>
</comment>
<dbReference type="EMBL" id="GG697362">
    <property type="protein sequence ID" value="EFQ32399.1"/>
    <property type="molecule type" value="Genomic_DNA"/>
</dbReference>
<dbReference type="OrthoDB" id="2496787at2759"/>
<dbReference type="HOGENOM" id="CLU_028200_25_2_1"/>
<dbReference type="AlphaFoldDB" id="E3QNP2"/>
<keyword evidence="4 6" id="KW-0472">Membrane</keyword>
<dbReference type="STRING" id="645133.E3QNP2"/>
<feature type="non-terminal residue" evidence="8">
    <location>
        <position position="1"/>
    </location>
</feature>
<sequence>KSGSGKDIWTLKPEQINDDLLGKIFYILTICYMTCLAAIKASILFLYLRIFPDARFRKMLWYTQLVNLVAFIACVTTAIFCCQPINYFWTGWAKETEGSCIDLNSFSEAHGGFNVVLDIWILLLPLSQIYKLNMKPKKKLGLMLVFGIGVL</sequence>
<evidence type="ECO:0000256" key="2">
    <source>
        <dbReference type="ARBA" id="ARBA00022692"/>
    </source>
</evidence>
<evidence type="ECO:0000256" key="4">
    <source>
        <dbReference type="ARBA" id="ARBA00023136"/>
    </source>
</evidence>
<keyword evidence="9" id="KW-1185">Reference proteome</keyword>
<evidence type="ECO:0000259" key="7">
    <source>
        <dbReference type="Pfam" id="PF20684"/>
    </source>
</evidence>
<keyword evidence="3 6" id="KW-1133">Transmembrane helix</keyword>
<dbReference type="GeneID" id="24413034"/>
<dbReference type="Proteomes" id="UP000008782">
    <property type="component" value="Unassembled WGS sequence"/>
</dbReference>
<dbReference type="InterPro" id="IPR049326">
    <property type="entry name" value="Rhodopsin_dom_fungi"/>
</dbReference>
<comment type="subcellular location">
    <subcellularLocation>
        <location evidence="1">Membrane</location>
        <topology evidence="1">Multi-pass membrane protein</topology>
    </subcellularLocation>
</comment>
<accession>E3QNP2</accession>
<evidence type="ECO:0000313" key="8">
    <source>
        <dbReference type="EMBL" id="EFQ32399.1"/>
    </source>
</evidence>
<name>E3QNP2_COLGM</name>
<evidence type="ECO:0000256" key="1">
    <source>
        <dbReference type="ARBA" id="ARBA00004141"/>
    </source>
</evidence>
<gene>
    <name evidence="8" type="ORF">GLRG_07669</name>
</gene>
<feature type="domain" description="Rhodopsin" evidence="7">
    <location>
        <begin position="2"/>
        <end position="150"/>
    </location>
</feature>
<reference evidence="9" key="1">
    <citation type="journal article" date="2012" name="Nat. Genet.">
        <title>Lifestyle transitions in plant pathogenic Colletotrichum fungi deciphered by genome and transcriptome analyses.</title>
        <authorList>
            <person name="O'Connell R.J."/>
            <person name="Thon M.R."/>
            <person name="Hacquard S."/>
            <person name="Amyotte S.G."/>
            <person name="Kleemann J."/>
            <person name="Torres M.F."/>
            <person name="Damm U."/>
            <person name="Buiate E.A."/>
            <person name="Epstein L."/>
            <person name="Alkan N."/>
            <person name="Altmueller J."/>
            <person name="Alvarado-Balderrama L."/>
            <person name="Bauser C.A."/>
            <person name="Becker C."/>
            <person name="Birren B.W."/>
            <person name="Chen Z."/>
            <person name="Choi J."/>
            <person name="Crouch J.A."/>
            <person name="Duvick J.P."/>
            <person name="Farman M.A."/>
            <person name="Gan P."/>
            <person name="Heiman D."/>
            <person name="Henrissat B."/>
            <person name="Howard R.J."/>
            <person name="Kabbage M."/>
            <person name="Koch C."/>
            <person name="Kracher B."/>
            <person name="Kubo Y."/>
            <person name="Law A.D."/>
            <person name="Lebrun M.-H."/>
            <person name="Lee Y.-H."/>
            <person name="Miyara I."/>
            <person name="Moore N."/>
            <person name="Neumann U."/>
            <person name="Nordstroem K."/>
            <person name="Panaccione D.G."/>
            <person name="Panstruga R."/>
            <person name="Place M."/>
            <person name="Proctor R.H."/>
            <person name="Prusky D."/>
            <person name="Rech G."/>
            <person name="Reinhardt R."/>
            <person name="Rollins J.A."/>
            <person name="Rounsley S."/>
            <person name="Schardl C.L."/>
            <person name="Schwartz D.C."/>
            <person name="Shenoy N."/>
            <person name="Shirasu K."/>
            <person name="Sikhakolli U.R."/>
            <person name="Stueber K."/>
            <person name="Sukno S.A."/>
            <person name="Sweigard J.A."/>
            <person name="Takano Y."/>
            <person name="Takahara H."/>
            <person name="Trail F."/>
            <person name="van der Does H.C."/>
            <person name="Voll L.M."/>
            <person name="Will I."/>
            <person name="Young S."/>
            <person name="Zeng Q."/>
            <person name="Zhang J."/>
            <person name="Zhou S."/>
            <person name="Dickman M.B."/>
            <person name="Schulze-Lefert P."/>
            <person name="Ver Loren van Themaat E."/>
            <person name="Ma L.-J."/>
            <person name="Vaillancourt L.J."/>
        </authorList>
    </citation>
    <scope>NUCLEOTIDE SEQUENCE [LARGE SCALE GENOMIC DNA]</scope>
    <source>
        <strain evidence="9">M1.001 / M2 / FGSC 10212</strain>
    </source>
</reference>
<feature type="transmembrane region" description="Helical" evidence="6">
    <location>
        <begin position="109"/>
        <end position="130"/>
    </location>
</feature>
<dbReference type="VEuPathDB" id="FungiDB:GLRG_07669"/>
<dbReference type="GO" id="GO:0016020">
    <property type="term" value="C:membrane"/>
    <property type="evidence" value="ECO:0007669"/>
    <property type="project" value="UniProtKB-SubCell"/>
</dbReference>
<protein>
    <submittedName>
        <fullName evidence="8">CFEM domain-containing protein</fullName>
    </submittedName>
</protein>
<dbReference type="eggNOG" id="ENOG502SKG6">
    <property type="taxonomic scope" value="Eukaryota"/>
</dbReference>